<dbReference type="Pfam" id="PF13374">
    <property type="entry name" value="TPR_10"/>
    <property type="match status" value="1"/>
</dbReference>
<gene>
    <name evidence="2" type="ORF">PECAL_5P06930</name>
</gene>
<reference evidence="2" key="1">
    <citation type="submission" date="2021-11" db="EMBL/GenBank/DDBJ databases">
        <authorList>
            <consortium name="Genoscope - CEA"/>
            <person name="William W."/>
        </authorList>
    </citation>
    <scope>NUCLEOTIDE SEQUENCE</scope>
</reference>
<evidence type="ECO:0000256" key="1">
    <source>
        <dbReference type="SAM" id="MobiDB-lite"/>
    </source>
</evidence>
<dbReference type="SUPFAM" id="SSF48452">
    <property type="entry name" value="TPR-like"/>
    <property type="match status" value="1"/>
</dbReference>
<evidence type="ECO:0000313" key="3">
    <source>
        <dbReference type="Proteomes" id="UP000789595"/>
    </source>
</evidence>
<proteinExistence type="predicted"/>
<dbReference type="InterPro" id="IPR011990">
    <property type="entry name" value="TPR-like_helical_dom_sf"/>
</dbReference>
<feature type="compositionally biased region" description="Acidic residues" evidence="1">
    <location>
        <begin position="75"/>
        <end position="96"/>
    </location>
</feature>
<protein>
    <submittedName>
        <fullName evidence="2">Uncharacterized protein</fullName>
    </submittedName>
</protein>
<accession>A0A8J2SP22</accession>
<dbReference type="EMBL" id="CAKKNE010000005">
    <property type="protein sequence ID" value="CAH0376133.1"/>
    <property type="molecule type" value="Genomic_DNA"/>
</dbReference>
<evidence type="ECO:0000313" key="2">
    <source>
        <dbReference type="EMBL" id="CAH0376133.1"/>
    </source>
</evidence>
<name>A0A8J2SP22_9STRA</name>
<organism evidence="2 3">
    <name type="scientific">Pelagomonas calceolata</name>
    <dbReference type="NCBI Taxonomy" id="35677"/>
    <lineage>
        <taxon>Eukaryota</taxon>
        <taxon>Sar</taxon>
        <taxon>Stramenopiles</taxon>
        <taxon>Ochrophyta</taxon>
        <taxon>Pelagophyceae</taxon>
        <taxon>Pelagomonadales</taxon>
        <taxon>Pelagomonadaceae</taxon>
        <taxon>Pelagomonas</taxon>
    </lineage>
</organism>
<sequence length="411" mass="45429">GFCAPHGCPSHRFDRFEAARARTASLGGCRVAPMAAQELGADAAVASDLASQATAPSHVLDSESQLSQPSLAAEPEPEPEPDEAAAEPDTFGDFETSDAPYVIPAFQAKAEPVKDADKKKWKSHNAQRKKEKKDLIPFEVWLANKKDQEERKKKAKFVAMMGGTVKDSPEKQRALQHTPAKGTPAYAKFLKLGGDFLQGMEDAVEDLAKGPSSPGGASDTSITQDEIDRIEAMCHNHMHIGNLRALLRKLNVSYTVLGDRSNQLQLLDKCYAMDNKLYGRDPEEISLCMCNLAQCYAALGAYSKKRKLLEKALVMQEKLFGRHSPVLAPLCMDIAQCCEKLDDQERRRTLVEKARDIWTKEYGPDDANVAWCASILAEFPEREEHAEIDPEAAYWAHERERLRASGVCAIT</sequence>
<keyword evidence="3" id="KW-1185">Reference proteome</keyword>
<dbReference type="Gene3D" id="1.25.40.10">
    <property type="entry name" value="Tetratricopeptide repeat domain"/>
    <property type="match status" value="1"/>
</dbReference>
<dbReference type="Proteomes" id="UP000789595">
    <property type="component" value="Unassembled WGS sequence"/>
</dbReference>
<comment type="caution">
    <text evidence="2">The sequence shown here is derived from an EMBL/GenBank/DDBJ whole genome shotgun (WGS) entry which is preliminary data.</text>
</comment>
<feature type="region of interest" description="Disordered" evidence="1">
    <location>
        <begin position="50"/>
        <end position="97"/>
    </location>
</feature>
<dbReference type="AlphaFoldDB" id="A0A8J2SP22"/>
<feature type="non-terminal residue" evidence="2">
    <location>
        <position position="1"/>
    </location>
</feature>